<feature type="domain" description="Teneurin-like YD-shell" evidence="3">
    <location>
        <begin position="12"/>
        <end position="215"/>
    </location>
</feature>
<feature type="non-terminal residue" evidence="4">
    <location>
        <position position="1"/>
    </location>
</feature>
<dbReference type="InterPro" id="IPR031325">
    <property type="entry name" value="RHS_repeat"/>
</dbReference>
<dbReference type="Pfam" id="PF25023">
    <property type="entry name" value="TEN_YD-shell"/>
    <property type="match status" value="1"/>
</dbReference>
<evidence type="ECO:0000313" key="5">
    <source>
        <dbReference type="Proteomes" id="UP000238220"/>
    </source>
</evidence>
<accession>A0A2S5T9Z4</accession>
<dbReference type="AlphaFoldDB" id="A0A2S5T9Z4"/>
<dbReference type="Pfam" id="PF05593">
    <property type="entry name" value="RHS_repeat"/>
    <property type="match status" value="2"/>
</dbReference>
<feature type="compositionally biased region" description="Low complexity" evidence="2">
    <location>
        <begin position="475"/>
        <end position="489"/>
    </location>
</feature>
<reference evidence="4 5" key="1">
    <citation type="submission" date="2018-02" db="EMBL/GenBank/DDBJ databases">
        <title>Genome sequencing of Solimonas sp. HR-BB.</title>
        <authorList>
            <person name="Lee Y."/>
            <person name="Jeon C.O."/>
        </authorList>
    </citation>
    <scope>NUCLEOTIDE SEQUENCE [LARGE SCALE GENOMIC DNA]</scope>
    <source>
        <strain evidence="4 5">HR-BB</strain>
    </source>
</reference>
<name>A0A2S5T9Z4_9GAMM</name>
<dbReference type="PANTHER" id="PTHR32305">
    <property type="match status" value="1"/>
</dbReference>
<dbReference type="InterPro" id="IPR006530">
    <property type="entry name" value="YD"/>
</dbReference>
<dbReference type="NCBIfam" id="TIGR01643">
    <property type="entry name" value="YD_repeat_2x"/>
    <property type="match status" value="6"/>
</dbReference>
<dbReference type="Gene3D" id="2.180.10.10">
    <property type="entry name" value="RHS repeat-associated core"/>
    <property type="match status" value="2"/>
</dbReference>
<evidence type="ECO:0000256" key="2">
    <source>
        <dbReference type="SAM" id="MobiDB-lite"/>
    </source>
</evidence>
<sequence>NGPRTDVGDISSFAYDGQNNLSQVTNALGQVTQITDHDAHGNPLRLVDANGVETLLTYDARQRLKTRNTAGETTSFEYDKVGQLKKVTTPDGAWLAYSYDAAHRLTGIADPDGNRIEYTLDWAGNRLEEKVYDPSNLLRRSQARLYDGLNRLRQIQGGNGQLTQLGYDDNHNLSTTTVNGSQVTTRGYDALDRLIQVTDPGNGVTQYAYNPRDELTSVTDPRSLVTTYTRSAHGDVTQLQSPDTGTSTATYDSAGNLKTRTDAKGQLVSYTYDALNRLTQAAYTGGPSISYSYDAGPYGKGRLTGISGPGASLAWTYTPHGRVASQTQVVGTRTLVTGYSYDSAGRLATQTLPSGKVVGYHWTLNRLTSVTLDGNPVASNLQDEPFGPIRQWDFANGQQVSQSFDLSGRMTAHSLGSLGYDTADRLTGLTHGGLSHLTGTKTYGYDALDRLTSYLGASFNIGYGYDANGNRSQQTGTAGTTDYTTSPTSNRLDSLTDG</sequence>
<dbReference type="OrthoDB" id="9815414at2"/>
<dbReference type="EMBL" id="PSNW01000029">
    <property type="protein sequence ID" value="PPE71779.1"/>
    <property type="molecule type" value="Genomic_DNA"/>
</dbReference>
<keyword evidence="1" id="KW-0677">Repeat</keyword>
<organism evidence="4 5">
    <name type="scientific">Solimonas fluminis</name>
    <dbReference type="NCBI Taxonomy" id="2086571"/>
    <lineage>
        <taxon>Bacteria</taxon>
        <taxon>Pseudomonadati</taxon>
        <taxon>Pseudomonadota</taxon>
        <taxon>Gammaproteobacteria</taxon>
        <taxon>Nevskiales</taxon>
        <taxon>Nevskiaceae</taxon>
        <taxon>Solimonas</taxon>
    </lineage>
</organism>
<feature type="region of interest" description="Disordered" evidence="2">
    <location>
        <begin position="472"/>
        <end position="498"/>
    </location>
</feature>
<dbReference type="PANTHER" id="PTHR32305:SF15">
    <property type="entry name" value="PROTEIN RHSA-RELATED"/>
    <property type="match status" value="1"/>
</dbReference>
<dbReference type="Proteomes" id="UP000238220">
    <property type="component" value="Unassembled WGS sequence"/>
</dbReference>
<proteinExistence type="predicted"/>
<keyword evidence="5" id="KW-1185">Reference proteome</keyword>
<evidence type="ECO:0000256" key="1">
    <source>
        <dbReference type="ARBA" id="ARBA00022737"/>
    </source>
</evidence>
<comment type="caution">
    <text evidence="4">The sequence shown here is derived from an EMBL/GenBank/DDBJ whole genome shotgun (WGS) entry which is preliminary data.</text>
</comment>
<protein>
    <recommendedName>
        <fullName evidence="3">Teneurin-like YD-shell domain-containing protein</fullName>
    </recommendedName>
</protein>
<gene>
    <name evidence="4" type="ORF">C3942_21835</name>
</gene>
<evidence type="ECO:0000259" key="3">
    <source>
        <dbReference type="Pfam" id="PF25023"/>
    </source>
</evidence>
<feature type="non-terminal residue" evidence="4">
    <location>
        <position position="498"/>
    </location>
</feature>
<dbReference type="InterPro" id="IPR050708">
    <property type="entry name" value="T6SS_VgrG/RHS"/>
</dbReference>
<evidence type="ECO:0000313" key="4">
    <source>
        <dbReference type="EMBL" id="PPE71779.1"/>
    </source>
</evidence>
<dbReference type="InterPro" id="IPR056823">
    <property type="entry name" value="TEN-like_YD-shell"/>
</dbReference>